<dbReference type="OrthoDB" id="206130at2759"/>
<dbReference type="InterPro" id="IPR036534">
    <property type="entry name" value="GAR_dom_sf"/>
</dbReference>
<dbReference type="GO" id="GO:0051015">
    <property type="term" value="F:actin filament binding"/>
    <property type="evidence" value="ECO:0007669"/>
    <property type="project" value="TreeGrafter"/>
</dbReference>
<dbReference type="GO" id="GO:0008017">
    <property type="term" value="F:microtubule binding"/>
    <property type="evidence" value="ECO:0007669"/>
    <property type="project" value="InterPro"/>
</dbReference>
<comment type="subcellular location">
    <subcellularLocation>
        <location evidence="1">Cytoplasm</location>
        <location evidence="1">Cytoskeleton</location>
    </subcellularLocation>
</comment>
<protein>
    <recommendedName>
        <fullName evidence="10">GAS2-like protein pickled eggs</fullName>
    </recommendedName>
</protein>
<reference evidence="8" key="1">
    <citation type="submission" date="2022-01" db="EMBL/GenBank/DDBJ databases">
        <authorList>
            <person name="King R."/>
        </authorList>
    </citation>
    <scope>NUCLEOTIDE SEQUENCE</scope>
</reference>
<dbReference type="InterPro" id="IPR036872">
    <property type="entry name" value="CH_dom_sf"/>
</dbReference>
<feature type="compositionally biased region" description="Polar residues" evidence="5">
    <location>
        <begin position="682"/>
        <end position="697"/>
    </location>
</feature>
<dbReference type="PROSITE" id="PS50021">
    <property type="entry name" value="CH"/>
    <property type="match status" value="1"/>
</dbReference>
<organism evidence="8 9">
    <name type="scientific">Chironomus riparius</name>
    <dbReference type="NCBI Taxonomy" id="315576"/>
    <lineage>
        <taxon>Eukaryota</taxon>
        <taxon>Metazoa</taxon>
        <taxon>Ecdysozoa</taxon>
        <taxon>Arthropoda</taxon>
        <taxon>Hexapoda</taxon>
        <taxon>Insecta</taxon>
        <taxon>Pterygota</taxon>
        <taxon>Neoptera</taxon>
        <taxon>Endopterygota</taxon>
        <taxon>Diptera</taxon>
        <taxon>Nematocera</taxon>
        <taxon>Chironomoidea</taxon>
        <taxon>Chironomidae</taxon>
        <taxon>Chironominae</taxon>
        <taxon>Chironomus</taxon>
    </lineage>
</organism>
<dbReference type="Gene3D" id="1.10.418.10">
    <property type="entry name" value="Calponin-like domain"/>
    <property type="match status" value="1"/>
</dbReference>
<dbReference type="Pfam" id="PF00307">
    <property type="entry name" value="CH"/>
    <property type="match status" value="1"/>
</dbReference>
<feature type="compositionally biased region" description="Low complexity" evidence="5">
    <location>
        <begin position="828"/>
        <end position="851"/>
    </location>
</feature>
<feature type="region of interest" description="Disordered" evidence="5">
    <location>
        <begin position="345"/>
        <end position="391"/>
    </location>
</feature>
<feature type="compositionally biased region" description="Polar residues" evidence="5">
    <location>
        <begin position="705"/>
        <end position="730"/>
    </location>
</feature>
<dbReference type="GO" id="GO:0031110">
    <property type="term" value="P:regulation of microtubule polymerization or depolymerization"/>
    <property type="evidence" value="ECO:0007669"/>
    <property type="project" value="TreeGrafter"/>
</dbReference>
<feature type="domain" description="GAR" evidence="7">
    <location>
        <begin position="239"/>
        <end position="311"/>
    </location>
</feature>
<dbReference type="SMART" id="SM00033">
    <property type="entry name" value="CH"/>
    <property type="match status" value="1"/>
</dbReference>
<dbReference type="SUPFAM" id="SSF143575">
    <property type="entry name" value="GAS2 domain-like"/>
    <property type="match status" value="1"/>
</dbReference>
<evidence type="ECO:0000256" key="5">
    <source>
        <dbReference type="SAM" id="MobiDB-lite"/>
    </source>
</evidence>
<dbReference type="GO" id="GO:0005884">
    <property type="term" value="C:actin filament"/>
    <property type="evidence" value="ECO:0007669"/>
    <property type="project" value="TreeGrafter"/>
</dbReference>
<evidence type="ECO:0000259" key="7">
    <source>
        <dbReference type="PROSITE" id="PS51460"/>
    </source>
</evidence>
<keyword evidence="3" id="KW-0206">Cytoskeleton</keyword>
<feature type="region of interest" description="Disordered" evidence="5">
    <location>
        <begin position="662"/>
        <end position="756"/>
    </location>
</feature>
<evidence type="ECO:0000256" key="2">
    <source>
        <dbReference type="ARBA" id="ARBA00022490"/>
    </source>
</evidence>
<dbReference type="SUPFAM" id="SSF47576">
    <property type="entry name" value="Calponin-homology domain, CH-domain"/>
    <property type="match status" value="1"/>
</dbReference>
<evidence type="ECO:0000313" key="9">
    <source>
        <dbReference type="Proteomes" id="UP001153620"/>
    </source>
</evidence>
<dbReference type="GO" id="GO:0001578">
    <property type="term" value="P:microtubule bundle formation"/>
    <property type="evidence" value="ECO:0007669"/>
    <property type="project" value="TreeGrafter"/>
</dbReference>
<dbReference type="GO" id="GO:0008093">
    <property type="term" value="F:cytoskeletal anchor activity"/>
    <property type="evidence" value="ECO:0007669"/>
    <property type="project" value="TreeGrafter"/>
</dbReference>
<evidence type="ECO:0000256" key="4">
    <source>
        <dbReference type="ARBA" id="ARBA00038441"/>
    </source>
</evidence>
<evidence type="ECO:0000256" key="3">
    <source>
        <dbReference type="ARBA" id="ARBA00023212"/>
    </source>
</evidence>
<gene>
    <name evidence="8" type="ORF">CHIRRI_LOCUS7577</name>
</gene>
<name>A0A9N9WUM0_9DIPT</name>
<feature type="domain" description="Calponin-homology (CH)" evidence="6">
    <location>
        <begin position="23"/>
        <end position="162"/>
    </location>
</feature>
<dbReference type="Proteomes" id="UP001153620">
    <property type="component" value="Chromosome 2"/>
</dbReference>
<dbReference type="FunFam" id="3.30.920.20:FF:000004">
    <property type="entry name" value="GAS2-like protein 1 isoform X1"/>
    <property type="match status" value="1"/>
</dbReference>
<evidence type="ECO:0008006" key="10">
    <source>
        <dbReference type="Google" id="ProtNLM"/>
    </source>
</evidence>
<evidence type="ECO:0000256" key="1">
    <source>
        <dbReference type="ARBA" id="ARBA00004245"/>
    </source>
</evidence>
<dbReference type="GO" id="GO:1904825">
    <property type="term" value="P:protein localization to microtubule plus-end"/>
    <property type="evidence" value="ECO:0007669"/>
    <property type="project" value="TreeGrafter"/>
</dbReference>
<dbReference type="Pfam" id="PF02187">
    <property type="entry name" value="GAS2"/>
    <property type="match status" value="1"/>
</dbReference>
<dbReference type="GO" id="GO:0005737">
    <property type="term" value="C:cytoplasm"/>
    <property type="evidence" value="ECO:0007669"/>
    <property type="project" value="TreeGrafter"/>
</dbReference>
<dbReference type="SMART" id="SM00243">
    <property type="entry name" value="GAS2"/>
    <property type="match status" value="1"/>
</dbReference>
<accession>A0A9N9WUM0</accession>
<dbReference type="EMBL" id="OU895878">
    <property type="protein sequence ID" value="CAG9804698.1"/>
    <property type="molecule type" value="Genomic_DNA"/>
</dbReference>
<dbReference type="InterPro" id="IPR001715">
    <property type="entry name" value="CH_dom"/>
</dbReference>
<feature type="compositionally biased region" description="Polar residues" evidence="5">
    <location>
        <begin position="352"/>
        <end position="367"/>
    </location>
</feature>
<dbReference type="GO" id="GO:0051764">
    <property type="term" value="P:actin crosslink formation"/>
    <property type="evidence" value="ECO:0007669"/>
    <property type="project" value="TreeGrafter"/>
</dbReference>
<proteinExistence type="inferred from homology"/>
<evidence type="ECO:0000313" key="8">
    <source>
        <dbReference type="EMBL" id="CAG9804698.1"/>
    </source>
</evidence>
<comment type="similarity">
    <text evidence="4">Belongs to the GAS2 family.</text>
</comment>
<feature type="region of interest" description="Disordered" evidence="5">
    <location>
        <begin position="518"/>
        <end position="543"/>
    </location>
</feature>
<keyword evidence="2" id="KW-0963">Cytoplasm</keyword>
<dbReference type="CDD" id="cd21268">
    <property type="entry name" value="CH_GAS2L1_2"/>
    <property type="match status" value="1"/>
</dbReference>
<reference evidence="8" key="2">
    <citation type="submission" date="2022-10" db="EMBL/GenBank/DDBJ databases">
        <authorList>
            <consortium name="ENA_rothamsted_submissions"/>
            <consortium name="culmorum"/>
            <person name="King R."/>
        </authorList>
    </citation>
    <scope>NUCLEOTIDE SEQUENCE</scope>
</reference>
<dbReference type="PROSITE" id="PS51460">
    <property type="entry name" value="GAR"/>
    <property type="match status" value="1"/>
</dbReference>
<feature type="region of interest" description="Disordered" evidence="5">
    <location>
        <begin position="819"/>
        <end position="855"/>
    </location>
</feature>
<evidence type="ECO:0000259" key="6">
    <source>
        <dbReference type="PROSITE" id="PS50021"/>
    </source>
</evidence>
<dbReference type="InterPro" id="IPR003108">
    <property type="entry name" value="GAR_dom"/>
</dbReference>
<dbReference type="Gene3D" id="3.30.920.20">
    <property type="entry name" value="Gas2-like domain"/>
    <property type="match status" value="1"/>
</dbReference>
<dbReference type="GO" id="GO:0001725">
    <property type="term" value="C:stress fiber"/>
    <property type="evidence" value="ECO:0007669"/>
    <property type="project" value="TreeGrafter"/>
</dbReference>
<keyword evidence="9" id="KW-1185">Reference proteome</keyword>
<dbReference type="AlphaFoldDB" id="A0A9N9WUM0"/>
<dbReference type="GO" id="GO:0035371">
    <property type="term" value="C:microtubule plus-end"/>
    <property type="evidence" value="ECO:0007669"/>
    <property type="project" value="TreeGrafter"/>
</dbReference>
<sequence length="883" mass="97859">MAGTVLLEARPYRPFKSSEEYLYAMREDLAEWLNTLYPELMINVDNFMDRLDTGVALCKHANNVRHAAEEYLVRRQARQKSMTRSMTTGLAGPILSMGNVHYLPAAKCGTFFARDNVSNFIAWCRNCLQIFECLLFETDDLIMRKNEKHVILCLLEVARRGAKFGMLAPMLVQMERQIDREIAADNKANGVAFGTQTDTMQTTAIGTENDEEFDSDSDDEGDDEGAILMYGPAPQIVTNDLKSLDEMVRDLVEKCTCPSQFPMIRVSEGKYRIGDTKVLIFVRILRSHVMVRVGGGWDTLSHYLDKHDPCRCRAQHRSSVAAKLITRTNQQNGIELHKAQVVYERSPPASRKFSTGNAGNVQPNSHLSSTTTRNTRSRSRSPAVRKTSTTVPPTVELNQEKIHLVASPCVQRRSVSPSPKRVVDMKRKQISLDMPVSTHISSVQIPMSQCDTESINNNSNIISEIKAVNENVSNGATPNDGANKYENISDNGSEISDEGYRSLGLIQSNNPKRISLHSQASNEDADTNGRLDRNSPDITTTASEETITASEETTISEIKVESPISDDVIDPIKEMETKFAKCGITMNEDEISVDIASATGLRKTGFSEVLYEDNPIIAARKAASKIPKSPMLTRRKSMDNCSTISATKEDTNSLRKIPAYRSVRKSQQQLQQMPQKEKILSKENTWNGRSSVSPTNQSKKRPALTTDTFKSPSRTASLTRNTPTRSSQQLDGRARQRSSTRASSVNTSPNKSNSINNNIQSQLAQQLLDAAGKAKNDAQILGKIKQILSDYASKNKVNGEFDDFTTTWVNNNGSLDTTDAVTMRNNGSPIKSQSKRSSSVSTSSDSNPTISAREMPTMVVSPRRIDKGLSRIPAPIRSNTGLY</sequence>
<dbReference type="PANTHER" id="PTHR46756:SF18">
    <property type="entry name" value="GAS2-LIKE PROTEIN PICKLED EGGS"/>
    <property type="match status" value="1"/>
</dbReference>
<dbReference type="PANTHER" id="PTHR46756">
    <property type="entry name" value="TRANSGELIN"/>
    <property type="match status" value="1"/>
</dbReference>